<dbReference type="AlphaFoldDB" id="A2FID5"/>
<reference evidence="1" key="1">
    <citation type="submission" date="2006-10" db="EMBL/GenBank/DDBJ databases">
        <authorList>
            <person name="Amadeo P."/>
            <person name="Zhao Q."/>
            <person name="Wortman J."/>
            <person name="Fraser-Liggett C."/>
            <person name="Carlton J."/>
        </authorList>
    </citation>
    <scope>NUCLEOTIDE SEQUENCE</scope>
    <source>
        <strain evidence="1">G3</strain>
    </source>
</reference>
<proteinExistence type="predicted"/>
<dbReference type="InParanoid" id="A2FID5"/>
<gene>
    <name evidence="1" type="ORF">TVAG_406850</name>
</gene>
<reference evidence="1" key="2">
    <citation type="journal article" date="2007" name="Science">
        <title>Draft genome sequence of the sexually transmitted pathogen Trichomonas vaginalis.</title>
        <authorList>
            <person name="Carlton J.M."/>
            <person name="Hirt R.P."/>
            <person name="Silva J.C."/>
            <person name="Delcher A.L."/>
            <person name="Schatz M."/>
            <person name="Zhao Q."/>
            <person name="Wortman J.R."/>
            <person name="Bidwell S.L."/>
            <person name="Alsmark U.C.M."/>
            <person name="Besteiro S."/>
            <person name="Sicheritz-Ponten T."/>
            <person name="Noel C.J."/>
            <person name="Dacks J.B."/>
            <person name="Foster P.G."/>
            <person name="Simillion C."/>
            <person name="Van de Peer Y."/>
            <person name="Miranda-Saavedra D."/>
            <person name="Barton G.J."/>
            <person name="Westrop G.D."/>
            <person name="Mueller S."/>
            <person name="Dessi D."/>
            <person name="Fiori P.L."/>
            <person name="Ren Q."/>
            <person name="Paulsen I."/>
            <person name="Zhang H."/>
            <person name="Bastida-Corcuera F.D."/>
            <person name="Simoes-Barbosa A."/>
            <person name="Brown M.T."/>
            <person name="Hayes R.D."/>
            <person name="Mukherjee M."/>
            <person name="Okumura C.Y."/>
            <person name="Schneider R."/>
            <person name="Smith A.J."/>
            <person name="Vanacova S."/>
            <person name="Villalvazo M."/>
            <person name="Haas B.J."/>
            <person name="Pertea M."/>
            <person name="Feldblyum T.V."/>
            <person name="Utterback T.R."/>
            <person name="Shu C.L."/>
            <person name="Osoegawa K."/>
            <person name="de Jong P.J."/>
            <person name="Hrdy I."/>
            <person name="Horvathova L."/>
            <person name="Zubacova Z."/>
            <person name="Dolezal P."/>
            <person name="Malik S.B."/>
            <person name="Logsdon J.M. Jr."/>
            <person name="Henze K."/>
            <person name="Gupta A."/>
            <person name="Wang C.C."/>
            <person name="Dunne R.L."/>
            <person name="Upcroft J.A."/>
            <person name="Upcroft P."/>
            <person name="White O."/>
            <person name="Salzberg S.L."/>
            <person name="Tang P."/>
            <person name="Chiu C.-H."/>
            <person name="Lee Y.-S."/>
            <person name="Embley T.M."/>
            <person name="Coombs G.H."/>
            <person name="Mottram J.C."/>
            <person name="Tachezy J."/>
            <person name="Fraser-Liggett C.M."/>
            <person name="Johnson P.J."/>
        </authorList>
    </citation>
    <scope>NUCLEOTIDE SEQUENCE [LARGE SCALE GENOMIC DNA]</scope>
    <source>
        <strain evidence="1">G3</strain>
    </source>
</reference>
<sequence length="90" mass="11140">MSDCQRFMESMTDLPMKKFDDEKNYGEYMIEFISSMFKNCFVLHTNFYNEKLFCFIDQMKEEKENNKRLWLEMWEKLKNDNTSPYFVNLP</sequence>
<evidence type="ECO:0000313" key="2">
    <source>
        <dbReference type="Proteomes" id="UP000001542"/>
    </source>
</evidence>
<accession>A2FID5</accession>
<dbReference type="RefSeq" id="XP_001308267.1">
    <property type="nucleotide sequence ID" value="XM_001308266.1"/>
</dbReference>
<dbReference type="VEuPathDB" id="TrichDB:TVAG_406850"/>
<organism evidence="1 2">
    <name type="scientific">Trichomonas vaginalis (strain ATCC PRA-98 / G3)</name>
    <dbReference type="NCBI Taxonomy" id="412133"/>
    <lineage>
        <taxon>Eukaryota</taxon>
        <taxon>Metamonada</taxon>
        <taxon>Parabasalia</taxon>
        <taxon>Trichomonadida</taxon>
        <taxon>Trichomonadidae</taxon>
        <taxon>Trichomonas</taxon>
    </lineage>
</organism>
<dbReference type="EMBL" id="DS113811">
    <property type="protein sequence ID" value="EAX95337.1"/>
    <property type="molecule type" value="Genomic_DNA"/>
</dbReference>
<dbReference type="SMR" id="A2FID5"/>
<evidence type="ECO:0000313" key="1">
    <source>
        <dbReference type="EMBL" id="EAX95337.1"/>
    </source>
</evidence>
<keyword evidence="2" id="KW-1185">Reference proteome</keyword>
<dbReference type="Proteomes" id="UP000001542">
    <property type="component" value="Unassembled WGS sequence"/>
</dbReference>
<dbReference type="VEuPathDB" id="TrichDB:TVAGG3_0200320"/>
<protein>
    <submittedName>
        <fullName evidence="1">Uncharacterized protein</fullName>
    </submittedName>
</protein>
<dbReference type="KEGG" id="tva:75644356"/>
<name>A2FID5_TRIV3</name>